<dbReference type="Pfam" id="PF25037">
    <property type="entry name" value="VPS13_C"/>
    <property type="match status" value="1"/>
</dbReference>
<gene>
    <name evidence="5" type="ORF">ENUP19_0118G0041</name>
</gene>
<evidence type="ECO:0000259" key="4">
    <source>
        <dbReference type="Pfam" id="PF25037"/>
    </source>
</evidence>
<evidence type="ECO:0000313" key="6">
    <source>
        <dbReference type="Proteomes" id="UP001628156"/>
    </source>
</evidence>
<evidence type="ECO:0000256" key="3">
    <source>
        <dbReference type="ARBA" id="ARBA00033718"/>
    </source>
</evidence>
<feature type="domain" description="Intermembrane lipid transfer protein VPS13-like C-terminal" evidence="4">
    <location>
        <begin position="1538"/>
        <end position="1643"/>
    </location>
</feature>
<evidence type="ECO:0000313" key="5">
    <source>
        <dbReference type="EMBL" id="GAB1222600.1"/>
    </source>
</evidence>
<comment type="function">
    <text evidence="3">Mediates the transfer of lipids between membranes at organelle contact sites.</text>
</comment>
<comment type="similarity">
    <text evidence="2">Belongs to the VPS13 family.</text>
</comment>
<protein>
    <recommendedName>
        <fullName evidence="4">Intermembrane lipid transfer protein VPS13-like C-terminal domain-containing protein</fullName>
    </recommendedName>
</protein>
<sequence>MSTRIRFKMRASGVNLIVAQSQFKVEEFNGIISTTEKEIKISIGKLKVIDIEKKEEILESKETKECINIKYKYGKNSMCRIEYNSPKLLLVPDVINRIWESLKEVIRHGINIFQEKEKKDIQIIQKERLDNLKPPKIRNATINQITKEKRINKENITNERYRLNIVFNLCKSQLIFKNNEGNSLLISTTLEGNTVIENGRITSVNIVSSNLGIISKTLMRNEKIQIVNIKRFNITTKIGIVPIINLFIDSINTEFSNRDLEITIKLIKEFKENIESISILFNKPIEINKKEINKEGFELQTNQIIKEENKTKSILFPKIIFNININNVEMILSSEFISQQGQTIESCKSLILSTKSFLMEFNEKQMEMCINKIQVQYTNISNKKWIIEPLIEPFDIKGKCILPKFQFEISPKKFLIINITPEFIISMNNLFENWAKSIDKEYYKNKGNCKIINRVGGTLTVQMKTKTITIEKDSTFEMALISETNIQIIINDFDPIIISTLINERQYKTIYEVKKNEKTIGCILAKIYFYQKNQIIIISSIVTFKNKTSIPLQLFWNSFETNCFENQTSSFLPMIGINNLKFIIKSTKNHLKYKSFFINHSLYGKFIKNEHINVEHIDIDDFIDVHFHFHNSIQLGSTYITPLTIIFNSPLTFINNLPLKLLITCIKNENSFSSTSSIPLSHPSLCQTSKFRDLKESSNKILSFNNHLTSSVSPSKIMQESCINQKDLTSSSSSLNFQNKCFNPSQSTQQQNPITSTSNTSLINSKEKIQSIIVEPFSKGGITIASSNERIYYFITVLSVADGYTFNSNTTKSSKTTYSINQKELPLLVIGSYYFRQRIQKNNIIFECPYYIKNDSQLPLLIKNYGEIQSVHSYYLYAPIPYKNEKNVFLMDNIIFLESNNKLSNEFIDLQLGETKTIHNNNHNLYTRVIPHKVNNQITSSLRIIIKPHFIFQNLTNEIFTIKNNNLNIKLFPDDKIPIHFTKITVEIVKNNGIDLDLTQIDEYQILLKTTNTYKIFNIKTQNHKGSFYTFISGCEQPFLRLDNRTNESFDVKQFGNKLTVKLIPQHSVPFAWTNPDGRRLLVINGVTIDPLNVDDEFVVNKRRVLIDIEDNTTVITVGASKRKKEQIQWSIGLSLSLFGISFFGKGAKEELSLNIKSILLEIVRTDRHLGLEMQFDYIQFDFQSLDILKNPVIISPRPLDWIYDPNKSFFHIGLLLITPTKGNLFQLRYISKATVTIQPLEVLIEPDILQHILETLKQYPTLFMTENNNTTSTTKNERRMIIKDFELNSIDVNISINKPTIKPSKYSKIVKLVYQIAEMDIDRIPIRINKLTIFNKRFSTNTFINQIKEKLMDDLGNLKWIVVGKLFGLRAIIGNSSDSINQEQTVFRITSMDGIDETTKNEFDLFFNRIYLTDSIDSKNLIVTSLKTQDNIPRKDVPDSLVKAQQSTFEYSIKDGTKNLVSSVARGVKGVWKTSVGLTDLAGTQKKQLAPAGFIGGALVGAAGIVVKPLDGIVGFFKSVNDGLTGISFGQIAKERIRPPRYCPEQLICFDYLQSQGWSMLMEADGGAFKELKFYDWIKQVVDNKIKGIIFTLKSMIGVEKEVGELTEFKWKIPYQLIDSLGFDGNNIVIALKVSSKTKLFQRNSDRFVIKDWNIDYLVRINEIINSINNKN</sequence>
<keyword evidence="6" id="KW-1185">Reference proteome</keyword>
<evidence type="ECO:0000256" key="1">
    <source>
        <dbReference type="ARBA" id="ARBA00004170"/>
    </source>
</evidence>
<dbReference type="PANTHER" id="PTHR16166">
    <property type="entry name" value="VACUOLAR PROTEIN SORTING-ASSOCIATED PROTEIN VPS13"/>
    <property type="match status" value="1"/>
</dbReference>
<comment type="caution">
    <text evidence="5">The sequence shown here is derived from an EMBL/GenBank/DDBJ whole genome shotgun (WGS) entry which is preliminary data.</text>
</comment>
<dbReference type="InterPro" id="IPR056748">
    <property type="entry name" value="VPS13-like_C"/>
</dbReference>
<organism evidence="5 6">
    <name type="scientific">Entamoeba nuttalli</name>
    <dbReference type="NCBI Taxonomy" id="412467"/>
    <lineage>
        <taxon>Eukaryota</taxon>
        <taxon>Amoebozoa</taxon>
        <taxon>Evosea</taxon>
        <taxon>Archamoebae</taxon>
        <taxon>Mastigamoebida</taxon>
        <taxon>Entamoebidae</taxon>
        <taxon>Entamoeba</taxon>
    </lineage>
</organism>
<comment type="subcellular location">
    <subcellularLocation>
        <location evidence="1">Membrane</location>
        <topology evidence="1">Peripheral membrane protein</topology>
    </subcellularLocation>
</comment>
<accession>A0ABQ0DIB3</accession>
<reference evidence="5 6" key="1">
    <citation type="journal article" date="2019" name="PLoS Negl. Trop. Dis.">
        <title>Whole genome sequencing of Entamoeba nuttalli reveals mammalian host-related molecular signatures and a novel octapeptide-repeat surface protein.</title>
        <authorList>
            <person name="Tanaka M."/>
            <person name="Makiuchi T."/>
            <person name="Komiyama T."/>
            <person name="Shiina T."/>
            <person name="Osaki K."/>
            <person name="Tachibana H."/>
        </authorList>
    </citation>
    <scope>NUCLEOTIDE SEQUENCE [LARGE SCALE GENOMIC DNA]</scope>
    <source>
        <strain evidence="5 6">P19-061405</strain>
    </source>
</reference>
<dbReference type="PANTHER" id="PTHR16166:SF93">
    <property type="entry name" value="INTERMEMBRANE LIPID TRANSFER PROTEIN VPS13"/>
    <property type="match status" value="1"/>
</dbReference>
<dbReference type="InterPro" id="IPR026847">
    <property type="entry name" value="VPS13"/>
</dbReference>
<evidence type="ECO:0000256" key="2">
    <source>
        <dbReference type="ARBA" id="ARBA00006545"/>
    </source>
</evidence>
<dbReference type="Proteomes" id="UP001628156">
    <property type="component" value="Unassembled WGS sequence"/>
</dbReference>
<dbReference type="EMBL" id="BAAFRS010000118">
    <property type="protein sequence ID" value="GAB1222600.1"/>
    <property type="molecule type" value="Genomic_DNA"/>
</dbReference>
<name>A0ABQ0DIB3_9EUKA</name>
<proteinExistence type="inferred from homology"/>